<evidence type="ECO:0000313" key="8">
    <source>
        <dbReference type="EMBL" id="QAR33386.1"/>
    </source>
</evidence>
<dbReference type="SUPFAM" id="SSF53649">
    <property type="entry name" value="Alkaline phosphatase-like"/>
    <property type="match status" value="1"/>
</dbReference>
<dbReference type="Pfam" id="PF10143">
    <property type="entry name" value="PhosphMutase"/>
    <property type="match status" value="1"/>
</dbReference>
<keyword evidence="9" id="KW-1185">Reference proteome</keyword>
<evidence type="ECO:0000259" key="7">
    <source>
        <dbReference type="Pfam" id="PF01676"/>
    </source>
</evidence>
<dbReference type="GO" id="GO:0004619">
    <property type="term" value="F:phosphoglycerate mutase activity"/>
    <property type="evidence" value="ECO:0007669"/>
    <property type="project" value="UniProtKB-EC"/>
</dbReference>
<comment type="similarity">
    <text evidence="4">Belongs to the BPG-independent phosphoglycerate mutase family. A-PGAM subfamily.</text>
</comment>
<dbReference type="InterPro" id="IPR017850">
    <property type="entry name" value="Alkaline_phosphatase_core_sf"/>
</dbReference>
<dbReference type="PIRSF" id="PIRSF006392">
    <property type="entry name" value="IPGAM_arch"/>
    <property type="match status" value="1"/>
</dbReference>
<dbReference type="InterPro" id="IPR042253">
    <property type="entry name" value="Pglycerate_mutase_ApgM_sf"/>
</dbReference>
<comment type="pathway">
    <text evidence="3">Carbohydrate degradation.</text>
</comment>
<evidence type="ECO:0000256" key="4">
    <source>
        <dbReference type="ARBA" id="ARBA00005524"/>
    </source>
</evidence>
<dbReference type="InterPro" id="IPR023665">
    <property type="entry name" value="ApgAM_prokaryotes"/>
</dbReference>
<feature type="domain" description="Metalloenzyme" evidence="7">
    <location>
        <begin position="1"/>
        <end position="358"/>
    </location>
</feature>
<dbReference type="InterPro" id="IPR004456">
    <property type="entry name" value="Pglycerate_mutase_ApgM"/>
</dbReference>
<dbReference type="Gene3D" id="3.40.720.10">
    <property type="entry name" value="Alkaline Phosphatase, subunit A"/>
    <property type="match status" value="1"/>
</dbReference>
<dbReference type="EMBL" id="CP035108">
    <property type="protein sequence ID" value="QAR33386.1"/>
    <property type="molecule type" value="Genomic_DNA"/>
</dbReference>
<protein>
    <submittedName>
        <fullName evidence="8">Cofactor-independent phosphoglycerate mutase</fullName>
        <ecNumber evidence="8">5.4.2.12</ecNumber>
    </submittedName>
</protein>
<dbReference type="EC" id="5.4.2.12" evidence="8"/>
<organism evidence="8 9">
    <name type="scientific">Geovibrio thiophilus</name>
    <dbReference type="NCBI Taxonomy" id="139438"/>
    <lineage>
        <taxon>Bacteria</taxon>
        <taxon>Pseudomonadati</taxon>
        <taxon>Deferribacterota</taxon>
        <taxon>Deferribacteres</taxon>
        <taxon>Deferribacterales</taxon>
        <taxon>Geovibrionaceae</taxon>
        <taxon>Geovibrio</taxon>
    </lineage>
</organism>
<dbReference type="InterPro" id="IPR006124">
    <property type="entry name" value="Metalloenzyme"/>
</dbReference>
<dbReference type="OrthoDB" id="9804453at2"/>
<gene>
    <name evidence="8" type="ORF">EP073_08230</name>
</gene>
<evidence type="ECO:0000313" key="9">
    <source>
        <dbReference type="Proteomes" id="UP000287502"/>
    </source>
</evidence>
<dbReference type="PANTHER" id="PTHR31209">
    <property type="entry name" value="COFACTOR-INDEPENDENT PHOSPHOGLYCERATE MUTASE"/>
    <property type="match status" value="1"/>
</dbReference>
<reference evidence="8 9" key="1">
    <citation type="submission" date="2019-01" db="EMBL/GenBank/DDBJ databases">
        <title>Geovibrio thiophilus DSM 11263, complete genome.</title>
        <authorList>
            <person name="Spring S."/>
            <person name="Bunk B."/>
            <person name="Sproer C."/>
        </authorList>
    </citation>
    <scope>NUCLEOTIDE SEQUENCE [LARGE SCALE GENOMIC DNA]</scope>
    <source>
        <strain evidence="8 9">DSM 11263</strain>
    </source>
</reference>
<proteinExistence type="inferred from homology"/>
<dbReference type="Gene3D" id="3.30.70.2130">
    <property type="entry name" value="Metalloenzyme domain"/>
    <property type="match status" value="1"/>
</dbReference>
<dbReference type="CDD" id="cd16011">
    <property type="entry name" value="iPGM_like"/>
    <property type="match status" value="1"/>
</dbReference>
<dbReference type="NCBIfam" id="NF003242">
    <property type="entry name" value="PRK04200.1"/>
    <property type="match status" value="1"/>
</dbReference>
<name>A0A3R5YZK9_9BACT</name>
<dbReference type="AlphaFoldDB" id="A0A3R5YZK9"/>
<dbReference type="GO" id="GO:0046872">
    <property type="term" value="F:metal ion binding"/>
    <property type="evidence" value="ECO:0007669"/>
    <property type="project" value="InterPro"/>
</dbReference>
<evidence type="ECO:0000256" key="5">
    <source>
        <dbReference type="ARBA" id="ARBA00023152"/>
    </source>
</evidence>
<dbReference type="NCBIfam" id="TIGR02535">
    <property type="entry name" value="hyp_Hser_kinase"/>
    <property type="match status" value="1"/>
</dbReference>
<dbReference type="Proteomes" id="UP000287502">
    <property type="component" value="Chromosome"/>
</dbReference>
<evidence type="ECO:0000256" key="1">
    <source>
        <dbReference type="ARBA" id="ARBA00000370"/>
    </source>
</evidence>
<evidence type="ECO:0000256" key="3">
    <source>
        <dbReference type="ARBA" id="ARBA00004921"/>
    </source>
</evidence>
<evidence type="ECO:0000256" key="6">
    <source>
        <dbReference type="ARBA" id="ARBA00023235"/>
    </source>
</evidence>
<sequence>MKYLVLLCDGMSDHKIAELGDKTVMQYADTSNFDFMAKGGACGFIRTAHGGLYPGSDICNLSVMGYDPFKYYTGRSPLEAGAMGITLGEKDMAFRCNLVSLTDDGLVMDDFSAHHISGDTAKSAVAALNELFRDDSVEFYSGVGYRNIMIIRDADFELKTTPPHDIMGQEIKKYLPTGKGSDKINAILTKASEVFKENTYDRANAIWLWGEGGRPMLPLFKDMYGLKGSVIAAVDLIKGIGTFAGMNIINVPGATGFIDTNFEGKAEYAVKAFNECDYVFLHVEAPDEAGHMGSIEEKVRAVENINSRMLPILLDGLRSFGDYRILVTPDHPTPVKIRTHVNEPVPAIIYGSGVEADSNIEYNEFVKPAFFMEEGYKIAQYFLKSAVI</sequence>
<dbReference type="RefSeq" id="WP_128466672.1">
    <property type="nucleotide sequence ID" value="NZ_CP035108.1"/>
</dbReference>
<keyword evidence="5" id="KW-0324">Glycolysis</keyword>
<dbReference type="GO" id="GO:0006096">
    <property type="term" value="P:glycolytic process"/>
    <property type="evidence" value="ECO:0007669"/>
    <property type="project" value="UniProtKB-KW"/>
</dbReference>
<keyword evidence="6 8" id="KW-0413">Isomerase</keyword>
<dbReference type="KEGG" id="gtl:EP073_08230"/>
<comment type="function">
    <text evidence="2">Catalyzes the interconversion of 2-phosphoglycerate and 3-phosphoglycerate.</text>
</comment>
<accession>A0A3R5YZK9</accession>
<dbReference type="NCBIfam" id="TIGR00306">
    <property type="entry name" value="apgM"/>
    <property type="match status" value="1"/>
</dbReference>
<evidence type="ECO:0000256" key="2">
    <source>
        <dbReference type="ARBA" id="ARBA00002315"/>
    </source>
</evidence>
<comment type="catalytic activity">
    <reaction evidence="1">
        <text>(2R)-2-phosphoglycerate = (2R)-3-phosphoglycerate</text>
        <dbReference type="Rhea" id="RHEA:15901"/>
        <dbReference type="ChEBI" id="CHEBI:58272"/>
        <dbReference type="ChEBI" id="CHEBI:58289"/>
        <dbReference type="EC" id="5.4.2.12"/>
    </reaction>
</comment>
<dbReference type="Pfam" id="PF01676">
    <property type="entry name" value="Metalloenzyme"/>
    <property type="match status" value="1"/>
</dbReference>
<dbReference type="PANTHER" id="PTHR31209:SF4">
    <property type="entry name" value="2,3-BISPHOSPHOGLYCERATE-INDEPENDENT PHOSPHOGLYCERATE MUTASE"/>
    <property type="match status" value="1"/>
</dbReference>